<name>A0AAI8Z5C7_9PEZI</name>
<comment type="caution">
    <text evidence="10">The sequence shown here is derived from an EMBL/GenBank/DDBJ whole genome shotgun (WGS) entry which is preliminary data.</text>
</comment>
<feature type="signal peptide" evidence="8">
    <location>
        <begin position="1"/>
        <end position="16"/>
    </location>
</feature>
<evidence type="ECO:0000256" key="8">
    <source>
        <dbReference type="SAM" id="SignalP"/>
    </source>
</evidence>
<evidence type="ECO:0000256" key="7">
    <source>
        <dbReference type="ARBA" id="ARBA00025795"/>
    </source>
</evidence>
<proteinExistence type="inferred from homology"/>
<feature type="domain" description="Heme haloperoxidase family profile" evidence="9">
    <location>
        <begin position="24"/>
        <end position="234"/>
    </location>
</feature>
<gene>
    <name evidence="10" type="ORF">LECACI_7A007916</name>
</gene>
<keyword evidence="11" id="KW-1185">Reference proteome</keyword>
<evidence type="ECO:0000259" key="9">
    <source>
        <dbReference type="PROSITE" id="PS51405"/>
    </source>
</evidence>
<dbReference type="Proteomes" id="UP001296104">
    <property type="component" value="Unassembled WGS sequence"/>
</dbReference>
<dbReference type="InterPro" id="IPR000028">
    <property type="entry name" value="Chloroperoxidase"/>
</dbReference>
<evidence type="ECO:0000256" key="6">
    <source>
        <dbReference type="ARBA" id="ARBA00023004"/>
    </source>
</evidence>
<organism evidence="10 11">
    <name type="scientific">Lecanosticta acicola</name>
    <dbReference type="NCBI Taxonomy" id="111012"/>
    <lineage>
        <taxon>Eukaryota</taxon>
        <taxon>Fungi</taxon>
        <taxon>Dikarya</taxon>
        <taxon>Ascomycota</taxon>
        <taxon>Pezizomycotina</taxon>
        <taxon>Dothideomycetes</taxon>
        <taxon>Dothideomycetidae</taxon>
        <taxon>Mycosphaerellales</taxon>
        <taxon>Mycosphaerellaceae</taxon>
        <taxon>Lecanosticta</taxon>
    </lineage>
</organism>
<evidence type="ECO:0000256" key="2">
    <source>
        <dbReference type="ARBA" id="ARBA00022559"/>
    </source>
</evidence>
<reference evidence="10" key="1">
    <citation type="submission" date="2023-11" db="EMBL/GenBank/DDBJ databases">
        <authorList>
            <person name="Alioto T."/>
            <person name="Alioto T."/>
            <person name="Gomez Garrido J."/>
        </authorList>
    </citation>
    <scope>NUCLEOTIDE SEQUENCE</scope>
</reference>
<evidence type="ECO:0000313" key="10">
    <source>
        <dbReference type="EMBL" id="CAK4032758.1"/>
    </source>
</evidence>
<evidence type="ECO:0000256" key="3">
    <source>
        <dbReference type="ARBA" id="ARBA00022617"/>
    </source>
</evidence>
<keyword evidence="6" id="KW-0408">Iron</keyword>
<dbReference type="GO" id="GO:0004601">
    <property type="term" value="F:peroxidase activity"/>
    <property type="evidence" value="ECO:0007669"/>
    <property type="project" value="UniProtKB-KW"/>
</dbReference>
<keyword evidence="4" id="KW-0479">Metal-binding</keyword>
<keyword evidence="3" id="KW-0349">Heme</keyword>
<dbReference type="PANTHER" id="PTHR33577">
    <property type="entry name" value="STERIGMATOCYSTIN BIOSYNTHESIS PEROXIDASE STCC-RELATED"/>
    <property type="match status" value="1"/>
</dbReference>
<keyword evidence="8" id="KW-0732">Signal</keyword>
<dbReference type="InterPro" id="IPR036851">
    <property type="entry name" value="Chloroperoxidase-like_sf"/>
</dbReference>
<keyword evidence="5" id="KW-0560">Oxidoreductase</keyword>
<dbReference type="SUPFAM" id="SSF47571">
    <property type="entry name" value="Cloroperoxidase"/>
    <property type="match status" value="1"/>
</dbReference>
<evidence type="ECO:0000256" key="1">
    <source>
        <dbReference type="ARBA" id="ARBA00001970"/>
    </source>
</evidence>
<protein>
    <submittedName>
        <fullName evidence="10">Related to chloroperoxidase</fullName>
    </submittedName>
</protein>
<dbReference type="EMBL" id="CAVMBE010000069">
    <property type="protein sequence ID" value="CAK4032758.1"/>
    <property type="molecule type" value="Genomic_DNA"/>
</dbReference>
<comment type="similarity">
    <text evidence="7">Belongs to the chloroperoxidase family.</text>
</comment>
<dbReference type="PROSITE" id="PS51405">
    <property type="entry name" value="HEME_HALOPEROXIDASE"/>
    <property type="match status" value="1"/>
</dbReference>
<sequence>MRRFTVNLLWATAASALPTLEERDFSTWSPPGAGDVRSPCPGLNSLANHGFIPHDGKNMTLDTIIQGLADGMNIDAPFASFLFAGGSLAAPDNRQLQSFDLNDLDQHNFPIEHDASLSRQDAFFGNDYSFNQTIFNQVLSFYDGMANTSIPVASKAKYARVQDSQQRDPTFTYGPREFILSYGETALYLSIMGDPTTGVAPVDYVKIFFEQERLPYNEGWRKPTQQTTLLTVGDMINQLYASSPEPLPEGLEILTVGAYQDALAGINPVTNALGNLTCGVAGTC</sequence>
<accession>A0AAI8Z5C7</accession>
<evidence type="ECO:0000256" key="5">
    <source>
        <dbReference type="ARBA" id="ARBA00023002"/>
    </source>
</evidence>
<evidence type="ECO:0000313" key="11">
    <source>
        <dbReference type="Proteomes" id="UP001296104"/>
    </source>
</evidence>
<dbReference type="Pfam" id="PF01328">
    <property type="entry name" value="Peroxidase_2"/>
    <property type="match status" value="1"/>
</dbReference>
<dbReference type="Gene3D" id="1.10.489.10">
    <property type="entry name" value="Chloroperoxidase-like"/>
    <property type="match status" value="1"/>
</dbReference>
<evidence type="ECO:0000256" key="4">
    <source>
        <dbReference type="ARBA" id="ARBA00022723"/>
    </source>
</evidence>
<feature type="chain" id="PRO_5042508060" evidence="8">
    <location>
        <begin position="17"/>
        <end position="284"/>
    </location>
</feature>
<dbReference type="PANTHER" id="PTHR33577:SF9">
    <property type="entry name" value="PEROXIDASE STCC"/>
    <property type="match status" value="1"/>
</dbReference>
<dbReference type="AlphaFoldDB" id="A0AAI8Z5C7"/>
<keyword evidence="2" id="KW-0575">Peroxidase</keyword>
<dbReference type="GO" id="GO:0046872">
    <property type="term" value="F:metal ion binding"/>
    <property type="evidence" value="ECO:0007669"/>
    <property type="project" value="UniProtKB-KW"/>
</dbReference>
<comment type="cofactor">
    <cofactor evidence="1">
        <name>heme b</name>
        <dbReference type="ChEBI" id="CHEBI:60344"/>
    </cofactor>
</comment>